<protein>
    <submittedName>
        <fullName evidence="1">Uncharacterized protein</fullName>
    </submittedName>
</protein>
<sequence length="34" mass="3924">MELFRNLKIKQKLVTCLTCWQQLLGLSAYLASIP</sequence>
<evidence type="ECO:0000313" key="2">
    <source>
        <dbReference type="Proteomes" id="UP000176244"/>
    </source>
</evidence>
<dbReference type="EMBL" id="LKEU01000040">
    <property type="protein sequence ID" value="OFV69439.1"/>
    <property type="molecule type" value="Genomic_DNA"/>
</dbReference>
<dbReference type="AlphaFoldDB" id="A0A1F2PDF5"/>
<evidence type="ECO:0000313" key="1">
    <source>
        <dbReference type="EMBL" id="OFV69439.1"/>
    </source>
</evidence>
<accession>A0A1F2PDF5</accession>
<proteinExistence type="predicted"/>
<name>A0A1F2PDF5_9FIRM</name>
<dbReference type="Proteomes" id="UP000176244">
    <property type="component" value="Unassembled WGS sequence"/>
</dbReference>
<comment type="caution">
    <text evidence="1">The sequence shown here is derived from an EMBL/GenBank/DDBJ whole genome shotgun (WGS) entry which is preliminary data.</text>
</comment>
<gene>
    <name evidence="1" type="ORF">ACWI_30870</name>
</gene>
<organism evidence="1 2">
    <name type="scientific">Acetobacterium wieringae</name>
    <dbReference type="NCBI Taxonomy" id="52694"/>
    <lineage>
        <taxon>Bacteria</taxon>
        <taxon>Bacillati</taxon>
        <taxon>Bacillota</taxon>
        <taxon>Clostridia</taxon>
        <taxon>Eubacteriales</taxon>
        <taxon>Eubacteriaceae</taxon>
        <taxon>Acetobacterium</taxon>
    </lineage>
</organism>
<reference evidence="1 2" key="1">
    <citation type="submission" date="2015-09" db="EMBL/GenBank/DDBJ databases">
        <title>Genome sequence of Acetobacterium wieringae DSM 1911.</title>
        <authorList>
            <person name="Poehlein A."/>
            <person name="Bengelsdorf F.R."/>
            <person name="Schiel-Bengelsdorf B."/>
            <person name="Duerre P."/>
            <person name="Daniel R."/>
        </authorList>
    </citation>
    <scope>NUCLEOTIDE SEQUENCE [LARGE SCALE GENOMIC DNA]</scope>
    <source>
        <strain evidence="1 2">DSM 1911</strain>
    </source>
</reference>